<gene>
    <name evidence="1" type="ORF">ZHD862_LOCUS38438</name>
</gene>
<comment type="caution">
    <text evidence="1">The sequence shown here is derived from an EMBL/GenBank/DDBJ whole genome shotgun (WGS) entry which is preliminary data.</text>
</comment>
<organism evidence="1 2">
    <name type="scientific">Rotaria sordida</name>
    <dbReference type="NCBI Taxonomy" id="392033"/>
    <lineage>
        <taxon>Eukaryota</taxon>
        <taxon>Metazoa</taxon>
        <taxon>Spiralia</taxon>
        <taxon>Gnathifera</taxon>
        <taxon>Rotifera</taxon>
        <taxon>Eurotatoria</taxon>
        <taxon>Bdelloidea</taxon>
        <taxon>Philodinida</taxon>
        <taxon>Philodinidae</taxon>
        <taxon>Rotaria</taxon>
    </lineage>
</organism>
<dbReference type="Proteomes" id="UP000663864">
    <property type="component" value="Unassembled WGS sequence"/>
</dbReference>
<accession>A0A815UZQ7</accession>
<dbReference type="EMBL" id="CAJNOT010009052">
    <property type="protein sequence ID" value="CAF1522797.1"/>
    <property type="molecule type" value="Genomic_DNA"/>
</dbReference>
<evidence type="ECO:0000313" key="2">
    <source>
        <dbReference type="Proteomes" id="UP000663864"/>
    </source>
</evidence>
<sequence>PSSSSTSTSTTSLYFGTQQLLLFFVYNGYYTAGTHSPTNTLINTGLLNLKI</sequence>
<evidence type="ECO:0000313" key="1">
    <source>
        <dbReference type="EMBL" id="CAF1522797.1"/>
    </source>
</evidence>
<protein>
    <submittedName>
        <fullName evidence="1">Uncharacterized protein</fullName>
    </submittedName>
</protein>
<name>A0A815UZQ7_9BILA</name>
<reference evidence="1" key="1">
    <citation type="submission" date="2021-02" db="EMBL/GenBank/DDBJ databases">
        <authorList>
            <person name="Nowell W R."/>
        </authorList>
    </citation>
    <scope>NUCLEOTIDE SEQUENCE</scope>
</reference>
<proteinExistence type="predicted"/>
<dbReference type="AlphaFoldDB" id="A0A815UZQ7"/>
<feature type="non-terminal residue" evidence="1">
    <location>
        <position position="1"/>
    </location>
</feature>